<feature type="compositionally biased region" description="Low complexity" evidence="1">
    <location>
        <begin position="441"/>
        <end position="453"/>
    </location>
</feature>
<dbReference type="EMBL" id="JAPEVG010000006">
    <property type="protein sequence ID" value="KAJ8501535.1"/>
    <property type="molecule type" value="Genomic_DNA"/>
</dbReference>
<feature type="region of interest" description="Disordered" evidence="1">
    <location>
        <begin position="526"/>
        <end position="592"/>
    </location>
</feature>
<feature type="compositionally biased region" description="Acidic residues" evidence="1">
    <location>
        <begin position="540"/>
        <end position="549"/>
    </location>
</feature>
<dbReference type="AlphaFoldDB" id="A0AAD7XII5"/>
<protein>
    <submittedName>
        <fullName evidence="2">Uncharacterized protein</fullName>
    </submittedName>
</protein>
<name>A0AAD7XII5_9APHY</name>
<dbReference type="Proteomes" id="UP001215151">
    <property type="component" value="Unassembled WGS sequence"/>
</dbReference>
<keyword evidence="3" id="KW-1185">Reference proteome</keyword>
<comment type="caution">
    <text evidence="2">The sequence shown here is derived from an EMBL/GenBank/DDBJ whole genome shotgun (WGS) entry which is preliminary data.</text>
</comment>
<feature type="compositionally biased region" description="Polar residues" evidence="1">
    <location>
        <begin position="422"/>
        <end position="440"/>
    </location>
</feature>
<evidence type="ECO:0000256" key="1">
    <source>
        <dbReference type="SAM" id="MobiDB-lite"/>
    </source>
</evidence>
<feature type="compositionally biased region" description="Low complexity" evidence="1">
    <location>
        <begin position="556"/>
        <end position="570"/>
    </location>
</feature>
<accession>A0AAD7XII5</accession>
<gene>
    <name evidence="2" type="ORF">ONZ51_g516</name>
</gene>
<proteinExistence type="predicted"/>
<sequence>MQLTFTPALGEETVLKVAPVASGRPASQSVLFKATFEDREALLKARTDGVKVEVWSDIPVDGRSYGDWGALPFSELGTTSVPQGVPSFSLTSDAKEGDDASQENSLYVHIRAPFHEHIGAHFHFTYRLVFPTGEIKWLGEFGRNGELVIEQGLPGVDLREGWNISDDGTYRTHAFPGDRVLGYLADPRAWSCWSWRSSSLPTFTGASQACEGLAMVLSPRPYAREVNVLRPLVFIASHSTSLHITEEGKIVLRSSSPFARVSFSVLEHSRDLLEGIAALCDGEVAAFDDVAAMLACRLPGAELPLHLVILPMIDNLDGRSVFPLKASSLPKATADWDGMVVSSPDMRTVEFVTGPLSQTDVVAWVGAAGGELIVSPAREVVVDSHTCYVALLTPHQELRVELDRSVAQTLPTPPPSPPLSSVQSRTPVETTKEPQTTIQNQSVSRSSPTPTVPRQRRRAPRSRSSALIPYESPRLLRRYLHMVLNVVLWFWSVFVRSLTVRLVGESVARRISGLLGLALLKTAYPVSPKTLSSPPRPEEDLQEVDDNVADDSRQDSPAQSQEAEEPAAPSVSTPLPRYSSSNPPEALGDPNPPRLALSVDILSKAPVIALRGFGTLKDACATVDGKPTSSPQIATLKDGVQLLQFGVVEDGKHLEVLVTL</sequence>
<feature type="region of interest" description="Disordered" evidence="1">
    <location>
        <begin position="407"/>
        <end position="465"/>
    </location>
</feature>
<organism evidence="2 3">
    <name type="scientific">Trametes cubensis</name>
    <dbReference type="NCBI Taxonomy" id="1111947"/>
    <lineage>
        <taxon>Eukaryota</taxon>
        <taxon>Fungi</taxon>
        <taxon>Dikarya</taxon>
        <taxon>Basidiomycota</taxon>
        <taxon>Agaricomycotina</taxon>
        <taxon>Agaricomycetes</taxon>
        <taxon>Polyporales</taxon>
        <taxon>Polyporaceae</taxon>
        <taxon>Trametes</taxon>
    </lineage>
</organism>
<evidence type="ECO:0000313" key="2">
    <source>
        <dbReference type="EMBL" id="KAJ8501535.1"/>
    </source>
</evidence>
<evidence type="ECO:0000313" key="3">
    <source>
        <dbReference type="Proteomes" id="UP001215151"/>
    </source>
</evidence>
<reference evidence="2" key="1">
    <citation type="submission" date="2022-11" db="EMBL/GenBank/DDBJ databases">
        <title>Genome Sequence of Cubamyces cubensis.</title>
        <authorList>
            <person name="Buettner E."/>
        </authorList>
    </citation>
    <scope>NUCLEOTIDE SEQUENCE</scope>
    <source>
        <strain evidence="2">MPL-01</strain>
    </source>
</reference>